<evidence type="ECO:0000256" key="1">
    <source>
        <dbReference type="SAM" id="Phobius"/>
    </source>
</evidence>
<feature type="transmembrane region" description="Helical" evidence="1">
    <location>
        <begin position="94"/>
        <end position="115"/>
    </location>
</feature>
<organism evidence="2 3">
    <name type="scientific">Diploscapter pachys</name>
    <dbReference type="NCBI Taxonomy" id="2018661"/>
    <lineage>
        <taxon>Eukaryota</taxon>
        <taxon>Metazoa</taxon>
        <taxon>Ecdysozoa</taxon>
        <taxon>Nematoda</taxon>
        <taxon>Chromadorea</taxon>
        <taxon>Rhabditida</taxon>
        <taxon>Rhabditina</taxon>
        <taxon>Rhabditomorpha</taxon>
        <taxon>Rhabditoidea</taxon>
        <taxon>Rhabditidae</taxon>
        <taxon>Diploscapter</taxon>
    </lineage>
</organism>
<reference evidence="2 3" key="1">
    <citation type="journal article" date="2017" name="Curr. Biol.">
        <title>Genome architecture and evolution of a unichromosomal asexual nematode.</title>
        <authorList>
            <person name="Fradin H."/>
            <person name="Zegar C."/>
            <person name="Gutwein M."/>
            <person name="Lucas J."/>
            <person name="Kovtun M."/>
            <person name="Corcoran D."/>
            <person name="Baugh L.R."/>
            <person name="Kiontke K."/>
            <person name="Gunsalus K."/>
            <person name="Fitch D.H."/>
            <person name="Piano F."/>
        </authorList>
    </citation>
    <scope>NUCLEOTIDE SEQUENCE [LARGE SCALE GENOMIC DNA]</scope>
    <source>
        <strain evidence="2">PF1309</strain>
    </source>
</reference>
<dbReference type="EMBL" id="LIAE01008765">
    <property type="protein sequence ID" value="PAV72547.1"/>
    <property type="molecule type" value="Genomic_DNA"/>
</dbReference>
<comment type="caution">
    <text evidence="2">The sequence shown here is derived from an EMBL/GenBank/DDBJ whole genome shotgun (WGS) entry which is preliminary data.</text>
</comment>
<protein>
    <submittedName>
        <fullName evidence="2">Uncharacterized protein</fullName>
    </submittedName>
</protein>
<keyword evidence="3" id="KW-1185">Reference proteome</keyword>
<name>A0A2A2KF57_9BILA</name>
<dbReference type="Proteomes" id="UP000218231">
    <property type="component" value="Unassembled WGS sequence"/>
</dbReference>
<proteinExistence type="predicted"/>
<sequence length="173" mass="20226">MDVEQTAAMKEWNRQNEPLKSLVQDFDKVAYKQLARDFFCIQSSLLVVTLLLFYSDPTFVLHPTRGTAWYYFLLFGLVQYVAMLCAYRLMSLGLYVTGTLCIFLRILILLFPSIIDMFRDIPTIGLYHLMLNATLKEILEENEKQMIEMVRNEMELAPTQEKYKTTDALIQEV</sequence>
<keyword evidence="1" id="KW-0472">Membrane</keyword>
<gene>
    <name evidence="2" type="ORF">WR25_13083</name>
</gene>
<accession>A0A2A2KF57</accession>
<dbReference type="AlphaFoldDB" id="A0A2A2KF57"/>
<evidence type="ECO:0000313" key="3">
    <source>
        <dbReference type="Proteomes" id="UP000218231"/>
    </source>
</evidence>
<evidence type="ECO:0000313" key="2">
    <source>
        <dbReference type="EMBL" id="PAV72547.1"/>
    </source>
</evidence>
<feature type="transmembrane region" description="Helical" evidence="1">
    <location>
        <begin position="67"/>
        <end position="87"/>
    </location>
</feature>
<feature type="transmembrane region" description="Helical" evidence="1">
    <location>
        <begin position="38"/>
        <end position="55"/>
    </location>
</feature>
<keyword evidence="1" id="KW-1133">Transmembrane helix</keyword>
<keyword evidence="1" id="KW-0812">Transmembrane</keyword>